<evidence type="ECO:0000256" key="1">
    <source>
        <dbReference type="SAM" id="Phobius"/>
    </source>
</evidence>
<proteinExistence type="predicted"/>
<sequence>MLLPVLLEFGIFLFDFLTSTVWNLEFINWNFLFFLNKKGVLKIFRNAFLKY</sequence>
<gene>
    <name evidence="2" type="ORF">SAMN05444387_3897</name>
</gene>
<organism evidence="2 3">
    <name type="scientific">Flavobacterium pectinovorum</name>
    <dbReference type="NCBI Taxonomy" id="29533"/>
    <lineage>
        <taxon>Bacteria</taxon>
        <taxon>Pseudomonadati</taxon>
        <taxon>Bacteroidota</taxon>
        <taxon>Flavobacteriia</taxon>
        <taxon>Flavobacteriales</taxon>
        <taxon>Flavobacteriaceae</taxon>
        <taxon>Flavobacterium</taxon>
    </lineage>
</organism>
<reference evidence="2 3" key="1">
    <citation type="submission" date="2016-11" db="EMBL/GenBank/DDBJ databases">
        <authorList>
            <person name="Varghese N."/>
            <person name="Submissions S."/>
        </authorList>
    </citation>
    <scope>NUCLEOTIDE SEQUENCE [LARGE SCALE GENOMIC DNA]</scope>
    <source>
        <strain evidence="2 3">DSM 6368</strain>
    </source>
</reference>
<evidence type="ECO:0000313" key="3">
    <source>
        <dbReference type="Proteomes" id="UP000184216"/>
    </source>
</evidence>
<comment type="caution">
    <text evidence="2">The sequence shown here is derived from an EMBL/GenBank/DDBJ whole genome shotgun (WGS) entry which is preliminary data.</text>
</comment>
<accession>A0ABY1J7Q6</accession>
<keyword evidence="3" id="KW-1185">Reference proteome</keyword>
<name>A0ABY1J7Q6_9FLAO</name>
<protein>
    <submittedName>
        <fullName evidence="2">Uncharacterized protein</fullName>
    </submittedName>
</protein>
<feature type="transmembrane region" description="Helical" evidence="1">
    <location>
        <begin position="12"/>
        <end position="35"/>
    </location>
</feature>
<evidence type="ECO:0000313" key="2">
    <source>
        <dbReference type="EMBL" id="SHN06028.1"/>
    </source>
</evidence>
<keyword evidence="1" id="KW-0812">Transmembrane</keyword>
<dbReference type="Proteomes" id="UP000184216">
    <property type="component" value="Unassembled WGS sequence"/>
</dbReference>
<keyword evidence="1" id="KW-0472">Membrane</keyword>
<keyword evidence="1" id="KW-1133">Transmembrane helix</keyword>
<dbReference type="EMBL" id="FRBX01000006">
    <property type="protein sequence ID" value="SHN06028.1"/>
    <property type="molecule type" value="Genomic_DNA"/>
</dbReference>